<dbReference type="KEGG" id="mbr:MONBRDRAFT_34674"/>
<dbReference type="GO" id="GO:0008146">
    <property type="term" value="F:sulfotransferase activity"/>
    <property type="evidence" value="ECO:0007669"/>
    <property type="project" value="InterPro"/>
</dbReference>
<sequence>MSTPRLIIITRNPKDTAVSLFHHMRNKKSFDFEGTWDDFFAMMKQETVESSNFFKWHAPYWKAYREGRINALWLHYEWVTEHLEEAVAKVAAFVDKDLPSETVKKIASACTLDSMKANPKADCSWISGKQGDAKHLRKGGKGGWMDVFTNEQNQEMNGWIQTWATLMPDLDWDYGV</sequence>
<dbReference type="Proteomes" id="UP000001357">
    <property type="component" value="Unassembled WGS sequence"/>
</dbReference>
<dbReference type="EMBL" id="CH991586">
    <property type="protein sequence ID" value="EDQ84490.1"/>
    <property type="molecule type" value="Genomic_DNA"/>
</dbReference>
<dbReference type="InterPro" id="IPR000863">
    <property type="entry name" value="Sulfotransferase_dom"/>
</dbReference>
<protein>
    <recommendedName>
        <fullName evidence="3">Sulfotransferase domain-containing protein</fullName>
    </recommendedName>
</protein>
<dbReference type="OMA" id="HWVAEVI"/>
<name>A9VD96_MONBE</name>
<keyword evidence="2" id="KW-0808">Transferase</keyword>
<evidence type="ECO:0000313" key="5">
    <source>
        <dbReference type="Proteomes" id="UP000001357"/>
    </source>
</evidence>
<keyword evidence="5" id="KW-1185">Reference proteome</keyword>
<feature type="domain" description="Sulfotransferase" evidence="3">
    <location>
        <begin position="4"/>
        <end position="165"/>
    </location>
</feature>
<dbReference type="eggNOG" id="KOG1584">
    <property type="taxonomic scope" value="Eukaryota"/>
</dbReference>
<gene>
    <name evidence="4" type="ORF">MONBRDRAFT_34674</name>
</gene>
<dbReference type="Gene3D" id="3.40.50.300">
    <property type="entry name" value="P-loop containing nucleotide triphosphate hydrolases"/>
    <property type="match status" value="1"/>
</dbReference>
<reference evidence="4 5" key="1">
    <citation type="journal article" date="2008" name="Nature">
        <title>The genome of the choanoflagellate Monosiga brevicollis and the origin of metazoans.</title>
        <authorList>
            <consortium name="JGI Sequencing"/>
            <person name="King N."/>
            <person name="Westbrook M.J."/>
            <person name="Young S.L."/>
            <person name="Kuo A."/>
            <person name="Abedin M."/>
            <person name="Chapman J."/>
            <person name="Fairclough S."/>
            <person name="Hellsten U."/>
            <person name="Isogai Y."/>
            <person name="Letunic I."/>
            <person name="Marr M."/>
            <person name="Pincus D."/>
            <person name="Putnam N."/>
            <person name="Rokas A."/>
            <person name="Wright K.J."/>
            <person name="Zuzow R."/>
            <person name="Dirks W."/>
            <person name="Good M."/>
            <person name="Goodstein D."/>
            <person name="Lemons D."/>
            <person name="Li W."/>
            <person name="Lyons J.B."/>
            <person name="Morris A."/>
            <person name="Nichols S."/>
            <person name="Richter D.J."/>
            <person name="Salamov A."/>
            <person name="Bork P."/>
            <person name="Lim W.A."/>
            <person name="Manning G."/>
            <person name="Miller W.T."/>
            <person name="McGinnis W."/>
            <person name="Shapiro H."/>
            <person name="Tjian R."/>
            <person name="Grigoriev I.V."/>
            <person name="Rokhsar D."/>
        </authorList>
    </citation>
    <scope>NUCLEOTIDE SEQUENCE [LARGE SCALE GENOMIC DNA]</scope>
    <source>
        <strain evidence="5">MX1 / ATCC 50154</strain>
    </source>
</reference>
<proteinExistence type="inferred from homology"/>
<dbReference type="InterPro" id="IPR027417">
    <property type="entry name" value="P-loop_NTPase"/>
</dbReference>
<dbReference type="SUPFAM" id="SSF52540">
    <property type="entry name" value="P-loop containing nucleoside triphosphate hydrolases"/>
    <property type="match status" value="1"/>
</dbReference>
<evidence type="ECO:0000256" key="1">
    <source>
        <dbReference type="ARBA" id="ARBA00005771"/>
    </source>
</evidence>
<dbReference type="AlphaFoldDB" id="A9VD96"/>
<evidence type="ECO:0000313" key="4">
    <source>
        <dbReference type="EMBL" id="EDQ84490.1"/>
    </source>
</evidence>
<comment type="similarity">
    <text evidence="1">Belongs to the sulfotransferase 1 family.</text>
</comment>
<accession>A9VD96</accession>
<dbReference type="InParanoid" id="A9VD96"/>
<evidence type="ECO:0000256" key="2">
    <source>
        <dbReference type="ARBA" id="ARBA00022679"/>
    </source>
</evidence>
<evidence type="ECO:0000259" key="3">
    <source>
        <dbReference type="Pfam" id="PF00685"/>
    </source>
</evidence>
<dbReference type="GeneID" id="5895972"/>
<dbReference type="RefSeq" id="XP_001750677.1">
    <property type="nucleotide sequence ID" value="XM_001750625.1"/>
</dbReference>
<dbReference type="PANTHER" id="PTHR11783">
    <property type="entry name" value="SULFOTRANSFERASE SULT"/>
    <property type="match status" value="1"/>
</dbReference>
<dbReference type="Pfam" id="PF00685">
    <property type="entry name" value="Sulfotransfer_1"/>
    <property type="match status" value="1"/>
</dbReference>
<organism evidence="4 5">
    <name type="scientific">Monosiga brevicollis</name>
    <name type="common">Choanoflagellate</name>
    <dbReference type="NCBI Taxonomy" id="81824"/>
    <lineage>
        <taxon>Eukaryota</taxon>
        <taxon>Choanoflagellata</taxon>
        <taxon>Craspedida</taxon>
        <taxon>Salpingoecidae</taxon>
        <taxon>Monosiga</taxon>
    </lineage>
</organism>